<dbReference type="SUPFAM" id="SSF55811">
    <property type="entry name" value="Nudix"/>
    <property type="match status" value="1"/>
</dbReference>
<evidence type="ECO:0000313" key="5">
    <source>
        <dbReference type="Proteomes" id="UP000253426"/>
    </source>
</evidence>
<dbReference type="PANTHER" id="PTHR43046:SF16">
    <property type="entry name" value="ADP-RIBOSE PYROPHOSPHATASE YJHB-RELATED"/>
    <property type="match status" value="1"/>
</dbReference>
<dbReference type="Pfam" id="PF00293">
    <property type="entry name" value="NUDIX"/>
    <property type="match status" value="1"/>
</dbReference>
<keyword evidence="5" id="KW-1185">Reference proteome</keyword>
<keyword evidence="2" id="KW-0378">Hydrolase</keyword>
<dbReference type="OrthoDB" id="9804563at2"/>
<evidence type="ECO:0000259" key="3">
    <source>
        <dbReference type="PROSITE" id="PS51462"/>
    </source>
</evidence>
<comment type="caution">
    <text evidence="4">The sequence shown here is derived from an EMBL/GenBank/DDBJ whole genome shotgun (WGS) entry which is preliminary data.</text>
</comment>
<name>A0A366HU08_9BACT</name>
<organism evidence="4 5">
    <name type="scientific">Roseimicrobium gellanilyticum</name>
    <dbReference type="NCBI Taxonomy" id="748857"/>
    <lineage>
        <taxon>Bacteria</taxon>
        <taxon>Pseudomonadati</taxon>
        <taxon>Verrucomicrobiota</taxon>
        <taxon>Verrucomicrobiia</taxon>
        <taxon>Verrucomicrobiales</taxon>
        <taxon>Verrucomicrobiaceae</taxon>
        <taxon>Roseimicrobium</taxon>
    </lineage>
</organism>
<comment type="cofactor">
    <cofactor evidence="1">
        <name>Mg(2+)</name>
        <dbReference type="ChEBI" id="CHEBI:18420"/>
    </cofactor>
</comment>
<dbReference type="Proteomes" id="UP000253426">
    <property type="component" value="Unassembled WGS sequence"/>
</dbReference>
<dbReference type="AlphaFoldDB" id="A0A366HU08"/>
<dbReference type="PANTHER" id="PTHR43046">
    <property type="entry name" value="GDP-MANNOSE MANNOSYL HYDROLASE"/>
    <property type="match status" value="1"/>
</dbReference>
<gene>
    <name evidence="4" type="ORF">DES53_102804</name>
</gene>
<proteinExistence type="predicted"/>
<accession>A0A366HU08</accession>
<evidence type="ECO:0000256" key="1">
    <source>
        <dbReference type="ARBA" id="ARBA00001946"/>
    </source>
</evidence>
<reference evidence="4 5" key="1">
    <citation type="submission" date="2018-06" db="EMBL/GenBank/DDBJ databases">
        <title>Genomic Encyclopedia of Type Strains, Phase IV (KMG-IV): sequencing the most valuable type-strain genomes for metagenomic binning, comparative biology and taxonomic classification.</title>
        <authorList>
            <person name="Goeker M."/>
        </authorList>
    </citation>
    <scope>NUCLEOTIDE SEQUENCE [LARGE SCALE GENOMIC DNA]</scope>
    <source>
        <strain evidence="4 5">DSM 25532</strain>
    </source>
</reference>
<evidence type="ECO:0000256" key="2">
    <source>
        <dbReference type="ARBA" id="ARBA00022801"/>
    </source>
</evidence>
<dbReference type="GO" id="GO:0016787">
    <property type="term" value="F:hydrolase activity"/>
    <property type="evidence" value="ECO:0007669"/>
    <property type="project" value="UniProtKB-KW"/>
</dbReference>
<dbReference type="Gene3D" id="3.90.79.10">
    <property type="entry name" value="Nucleoside Triphosphate Pyrophosphohydrolase"/>
    <property type="match status" value="1"/>
</dbReference>
<evidence type="ECO:0000313" key="4">
    <source>
        <dbReference type="EMBL" id="RBP46413.1"/>
    </source>
</evidence>
<dbReference type="InterPro" id="IPR015797">
    <property type="entry name" value="NUDIX_hydrolase-like_dom_sf"/>
</dbReference>
<protein>
    <submittedName>
        <fullName evidence="4">8-oxo-dGTP pyrophosphatase MutT (NUDIX family)</fullName>
    </submittedName>
</protein>
<dbReference type="InterPro" id="IPR000086">
    <property type="entry name" value="NUDIX_hydrolase_dom"/>
</dbReference>
<dbReference type="RefSeq" id="WP_113957925.1">
    <property type="nucleotide sequence ID" value="NZ_QNRR01000002.1"/>
</dbReference>
<dbReference type="PROSITE" id="PS51462">
    <property type="entry name" value="NUDIX"/>
    <property type="match status" value="1"/>
</dbReference>
<dbReference type="EMBL" id="QNRR01000002">
    <property type="protein sequence ID" value="RBP46413.1"/>
    <property type="molecule type" value="Genomic_DNA"/>
</dbReference>
<sequence>MKHRIRAAALVVQEDSILLVQHVYPDTGESFWVPPGGGMEDVDDSIFGCATREVFEETGITVTLSRIAYIREFSEPATDTMHMEIFLYAESAEGSVTIEHLPPGQPDSDMIKESRFVRREELAALTVYPAELKDVFWEHHAKGFPETHYLGRTH</sequence>
<feature type="domain" description="Nudix hydrolase" evidence="3">
    <location>
        <begin position="1"/>
        <end position="140"/>
    </location>
</feature>